<gene>
    <name evidence="1" type="ORF">O181_094447</name>
</gene>
<comment type="caution">
    <text evidence="1">The sequence shown here is derived from an EMBL/GenBank/DDBJ whole genome shotgun (WGS) entry which is preliminary data.</text>
</comment>
<reference evidence="1" key="1">
    <citation type="submission" date="2021-03" db="EMBL/GenBank/DDBJ databases">
        <title>Draft genome sequence of rust myrtle Austropuccinia psidii MF-1, a brazilian biotype.</title>
        <authorList>
            <person name="Quecine M.C."/>
            <person name="Pachon D.M.R."/>
            <person name="Bonatelli M.L."/>
            <person name="Correr F.H."/>
            <person name="Franceschini L.M."/>
            <person name="Leite T.F."/>
            <person name="Margarido G.R.A."/>
            <person name="Almeida C.A."/>
            <person name="Ferrarezi J.A."/>
            <person name="Labate C.A."/>
        </authorList>
    </citation>
    <scope>NUCLEOTIDE SEQUENCE</scope>
    <source>
        <strain evidence="1">MF-1</strain>
    </source>
</reference>
<dbReference type="OrthoDB" id="8029976at2759"/>
<dbReference type="Proteomes" id="UP000765509">
    <property type="component" value="Unassembled WGS sequence"/>
</dbReference>
<dbReference type="AlphaFoldDB" id="A0A9Q3J3G4"/>
<proteinExistence type="predicted"/>
<dbReference type="EMBL" id="AVOT02061515">
    <property type="protein sequence ID" value="MBW0554732.1"/>
    <property type="molecule type" value="Genomic_DNA"/>
</dbReference>
<evidence type="ECO:0000313" key="2">
    <source>
        <dbReference type="Proteomes" id="UP000765509"/>
    </source>
</evidence>
<keyword evidence="2" id="KW-1185">Reference proteome</keyword>
<accession>A0A9Q3J3G4</accession>
<evidence type="ECO:0000313" key="1">
    <source>
        <dbReference type="EMBL" id="MBW0554732.1"/>
    </source>
</evidence>
<organism evidence="1 2">
    <name type="scientific">Austropuccinia psidii MF-1</name>
    <dbReference type="NCBI Taxonomy" id="1389203"/>
    <lineage>
        <taxon>Eukaryota</taxon>
        <taxon>Fungi</taxon>
        <taxon>Dikarya</taxon>
        <taxon>Basidiomycota</taxon>
        <taxon>Pucciniomycotina</taxon>
        <taxon>Pucciniomycetes</taxon>
        <taxon>Pucciniales</taxon>
        <taxon>Sphaerophragmiaceae</taxon>
        <taxon>Austropuccinia</taxon>
    </lineage>
</organism>
<name>A0A9Q3J3G4_9BASI</name>
<protein>
    <submittedName>
        <fullName evidence="1">Uncharacterized protein</fullName>
    </submittedName>
</protein>
<sequence>MTSFNEPHNIIFYCSQGNHNKRCTTHKKQECWAENPHLRPSILEKKRNNNPATHRSIAQALITIGGSSDPTHDQVVVECGATHHMFNSPKSFLKQLKKSTPKLQQKIQIVNCGFQE</sequence>